<dbReference type="EMBL" id="SORL01000007">
    <property type="protein sequence ID" value="TDY63937.1"/>
    <property type="molecule type" value="Genomic_DNA"/>
</dbReference>
<dbReference type="PROSITE" id="PS51257">
    <property type="entry name" value="PROKAR_LIPOPROTEIN"/>
    <property type="match status" value="1"/>
</dbReference>
<proteinExistence type="predicted"/>
<feature type="signal peptide" evidence="1">
    <location>
        <begin position="1"/>
        <end position="21"/>
    </location>
</feature>
<dbReference type="Proteomes" id="UP000294824">
    <property type="component" value="Unassembled WGS sequence"/>
</dbReference>
<organism evidence="2 3">
    <name type="scientific">Algibacter lectus</name>
    <dbReference type="NCBI Taxonomy" id="221126"/>
    <lineage>
        <taxon>Bacteria</taxon>
        <taxon>Pseudomonadati</taxon>
        <taxon>Bacteroidota</taxon>
        <taxon>Flavobacteriia</taxon>
        <taxon>Flavobacteriales</taxon>
        <taxon>Flavobacteriaceae</taxon>
        <taxon>Algibacter</taxon>
    </lineage>
</organism>
<reference evidence="2 3" key="1">
    <citation type="submission" date="2019-03" db="EMBL/GenBank/DDBJ databases">
        <title>Genomic Encyclopedia of Type Strains, Phase III (KMG-III): the genomes of soil and plant-associated and newly described type strains.</title>
        <authorList>
            <person name="Whitman W."/>
        </authorList>
    </citation>
    <scope>NUCLEOTIDE SEQUENCE [LARGE SCALE GENOMIC DNA]</scope>
    <source>
        <strain evidence="2 3">CECT 8301</strain>
    </source>
</reference>
<evidence type="ECO:0000313" key="2">
    <source>
        <dbReference type="EMBL" id="TDY63937.1"/>
    </source>
</evidence>
<keyword evidence="3" id="KW-1185">Reference proteome</keyword>
<comment type="caution">
    <text evidence="2">The sequence shown here is derived from an EMBL/GenBank/DDBJ whole genome shotgun (WGS) entry which is preliminary data.</text>
</comment>
<accession>A0A4R8MHB8</accession>
<evidence type="ECO:0000256" key="1">
    <source>
        <dbReference type="SAM" id="SignalP"/>
    </source>
</evidence>
<evidence type="ECO:0000313" key="3">
    <source>
        <dbReference type="Proteomes" id="UP000294824"/>
    </source>
</evidence>
<evidence type="ECO:0008006" key="4">
    <source>
        <dbReference type="Google" id="ProtNLM"/>
    </source>
</evidence>
<name>A0A4R8MHB8_9FLAO</name>
<sequence length="122" mass="12936">MIKKLSIIITLVGTISLTSCAGHYGLTSNVNNHSTQVVLSKKNFKVINSVSGDASVTYIFGIGGLSKKALITEAKAEMLQNANLEGGAKAVINETVEIKGSSFPFFGRKLVTVSAQVIEFTE</sequence>
<gene>
    <name evidence="2" type="ORF">DFQ06_0834</name>
</gene>
<keyword evidence="1" id="KW-0732">Signal</keyword>
<dbReference type="InterPro" id="IPR046697">
    <property type="entry name" value="DUF6567"/>
</dbReference>
<protein>
    <recommendedName>
        <fullName evidence="4">Lipoprotein</fullName>
    </recommendedName>
</protein>
<dbReference type="AlphaFoldDB" id="A0A4R8MHB8"/>
<feature type="chain" id="PRO_5020515130" description="Lipoprotein" evidence="1">
    <location>
        <begin position="22"/>
        <end position="122"/>
    </location>
</feature>
<dbReference type="Pfam" id="PF20205">
    <property type="entry name" value="DUF6567"/>
    <property type="match status" value="1"/>
</dbReference>